<organism evidence="1 2">
    <name type="scientific">Paenibacillus arenosi</name>
    <dbReference type="NCBI Taxonomy" id="2774142"/>
    <lineage>
        <taxon>Bacteria</taxon>
        <taxon>Bacillati</taxon>
        <taxon>Bacillota</taxon>
        <taxon>Bacilli</taxon>
        <taxon>Bacillales</taxon>
        <taxon>Paenibacillaceae</taxon>
        <taxon>Paenibacillus</taxon>
    </lineage>
</organism>
<dbReference type="EMBL" id="JACYTN010000001">
    <property type="protein sequence ID" value="MBD8496921.1"/>
    <property type="molecule type" value="Genomic_DNA"/>
</dbReference>
<protein>
    <submittedName>
        <fullName evidence="1">2,3-diaminopropionate biosynthesis protein SbnB</fullName>
    </submittedName>
</protein>
<dbReference type="PANTHER" id="PTHR13812">
    <property type="entry name" value="KETIMINE REDUCTASE MU-CRYSTALLIN"/>
    <property type="match status" value="1"/>
</dbReference>
<dbReference type="InterPro" id="IPR023401">
    <property type="entry name" value="ODC_N"/>
</dbReference>
<dbReference type="PIRSF" id="PIRSF001439">
    <property type="entry name" value="CryM"/>
    <property type="match status" value="1"/>
</dbReference>
<reference evidence="1 2" key="1">
    <citation type="submission" date="2020-09" db="EMBL/GenBank/DDBJ databases">
        <title>Paenibacillus sp. CAU 1523 isolated from sand of Haeundae Beach.</title>
        <authorList>
            <person name="Kim W."/>
        </authorList>
    </citation>
    <scope>NUCLEOTIDE SEQUENCE [LARGE SCALE GENOMIC DNA]</scope>
    <source>
        <strain evidence="1 2">CAU 1523</strain>
    </source>
</reference>
<comment type="caution">
    <text evidence="1">The sequence shown here is derived from an EMBL/GenBank/DDBJ whole genome shotgun (WGS) entry which is preliminary data.</text>
</comment>
<evidence type="ECO:0000313" key="1">
    <source>
        <dbReference type="EMBL" id="MBD8496921.1"/>
    </source>
</evidence>
<dbReference type="Proteomes" id="UP000634529">
    <property type="component" value="Unassembled WGS sequence"/>
</dbReference>
<gene>
    <name evidence="1" type="ORF">IFO66_01245</name>
</gene>
<sequence length="320" mass="36538">MLYLNEEHVLSIGVNWAETTEVIENTIKADDVNQVVQPVKPYLRFKDKANRIIAMPAYVGDEYDVAGIKWIASFPDNINKGIPRASSVVILNDANTGQVKSIINGALLSIIRTASVSGLLIQRALEAKKLERFSIGIIGWGPIGQNHYHMCRYLFEDQIEQIYLYDINGINGPESVVNDSKVRVCSDWREVYHHADVFMTCTVSKERYIDEQPKPGAILLNVSLRDYKLESYDYVKNGLIVDHWKEVCRENTDIEWFYLQRGLQEQDVKTFADVICRQVLHDLAPDQPIMFNPMGMAAFDISIGEYYLRKARELNMGQAL</sequence>
<evidence type="ECO:0000313" key="2">
    <source>
        <dbReference type="Proteomes" id="UP000634529"/>
    </source>
</evidence>
<dbReference type="PANTHER" id="PTHR13812:SF19">
    <property type="entry name" value="KETIMINE REDUCTASE MU-CRYSTALLIN"/>
    <property type="match status" value="1"/>
</dbReference>
<dbReference type="Gene3D" id="3.40.50.720">
    <property type="entry name" value="NAD(P)-binding Rossmann-like Domain"/>
    <property type="match status" value="1"/>
</dbReference>
<name>A0ABR9AS44_9BACL</name>
<dbReference type="Gene3D" id="3.30.1780.10">
    <property type="entry name" value="ornithine cyclodeaminase, domain 1"/>
    <property type="match status" value="1"/>
</dbReference>
<dbReference type="Pfam" id="PF02423">
    <property type="entry name" value="OCD_Mu_crystall"/>
    <property type="match status" value="1"/>
</dbReference>
<proteinExistence type="predicted"/>
<dbReference type="RefSeq" id="WP_192023394.1">
    <property type="nucleotide sequence ID" value="NZ_JACYTN010000001.1"/>
</dbReference>
<keyword evidence="2" id="KW-1185">Reference proteome</keyword>
<dbReference type="SUPFAM" id="SSF51735">
    <property type="entry name" value="NAD(P)-binding Rossmann-fold domains"/>
    <property type="match status" value="1"/>
</dbReference>
<dbReference type="InterPro" id="IPR003462">
    <property type="entry name" value="ODC_Mu_crystall"/>
</dbReference>
<dbReference type="InterPro" id="IPR036291">
    <property type="entry name" value="NAD(P)-bd_dom_sf"/>
</dbReference>
<accession>A0ABR9AS44</accession>